<comment type="caution">
    <text evidence="1">The sequence shown here is derived from an EMBL/GenBank/DDBJ whole genome shotgun (WGS) entry which is preliminary data.</text>
</comment>
<name>A0A0J1B2J9_RHOIS</name>
<proteinExistence type="predicted"/>
<gene>
    <name evidence="1" type="ORF">RISK_006714</name>
</gene>
<dbReference type="Proteomes" id="UP000036367">
    <property type="component" value="Unassembled WGS sequence"/>
</dbReference>
<dbReference type="STRING" id="595434.RISK_006714"/>
<sequence length="48" mass="5346">MSVTSDAQLPPDWLDRSGKICTVFWLLLSFAQPVLNLEVLKAIGFPLD</sequence>
<keyword evidence="2" id="KW-1185">Reference proteome</keyword>
<dbReference type="AlphaFoldDB" id="A0A0J1B2J9"/>
<evidence type="ECO:0000313" key="2">
    <source>
        <dbReference type="Proteomes" id="UP000036367"/>
    </source>
</evidence>
<evidence type="ECO:0000313" key="1">
    <source>
        <dbReference type="EMBL" id="KLU01145.1"/>
    </source>
</evidence>
<reference evidence="1" key="1">
    <citation type="submission" date="2015-05" db="EMBL/GenBank/DDBJ databases">
        <title>Permanent draft genome of Rhodopirellula islandicus K833.</title>
        <authorList>
            <person name="Kizina J."/>
            <person name="Richter M."/>
            <person name="Glockner F.O."/>
            <person name="Harder J."/>
        </authorList>
    </citation>
    <scope>NUCLEOTIDE SEQUENCE [LARGE SCALE GENOMIC DNA]</scope>
    <source>
        <strain evidence="1">K833</strain>
    </source>
</reference>
<dbReference type="PATRIC" id="fig|595434.4.peg.6392"/>
<protein>
    <submittedName>
        <fullName evidence="1">Uncharacterized protein</fullName>
    </submittedName>
</protein>
<accession>A0A0J1B2J9</accession>
<dbReference type="EMBL" id="LECT01000055">
    <property type="protein sequence ID" value="KLU01145.1"/>
    <property type="molecule type" value="Genomic_DNA"/>
</dbReference>
<organism evidence="1 2">
    <name type="scientific">Rhodopirellula islandica</name>
    <dbReference type="NCBI Taxonomy" id="595434"/>
    <lineage>
        <taxon>Bacteria</taxon>
        <taxon>Pseudomonadati</taxon>
        <taxon>Planctomycetota</taxon>
        <taxon>Planctomycetia</taxon>
        <taxon>Pirellulales</taxon>
        <taxon>Pirellulaceae</taxon>
        <taxon>Rhodopirellula</taxon>
    </lineage>
</organism>